<organism evidence="8">
    <name type="scientific">Erysipelothrix rhusiopathiae</name>
    <dbReference type="NCBI Taxonomy" id="1648"/>
    <lineage>
        <taxon>Bacteria</taxon>
        <taxon>Bacillati</taxon>
        <taxon>Bacillota</taxon>
        <taxon>Erysipelotrichia</taxon>
        <taxon>Erysipelotrichales</taxon>
        <taxon>Erysipelotrichaceae</taxon>
        <taxon>Erysipelothrix</taxon>
    </lineage>
</organism>
<sequence>MGAFTRYILKKIMLILLYPLRVFPIKKNKVVLLNDIMNKDANFSSNPKYIALFLRKNYPGKFDIIYPLSKGASSNEVIENGFKVVKLKSIKYFYHVITCGFFITTSGGISYVPFRKSQIVINSWHGGGAYKKMALDYVDDDNLRKALRIAESKTDFFLSSNLYFSNAIQSAFLMPKNKILDFGLPRNDIFFKDNKCQIDKVKEFYSLNENSKIVLYAPTYRSAEESIFLKHTLGPYEIDYSGVLLALNERFGGDWVFAIRLHPSLVGSGIDLPKDVIDMTSYDDPQELMCAADVLINDFSSTMWDFVQTRKPCFIFATDLENYDSKLGFYTPPESWPFPLSMNNEKLFNNIVNFDNREYQAKVDSYFEWMNSYENGSSCEQLANLMCSVLDYGGKL</sequence>
<evidence type="ECO:0000256" key="7">
    <source>
        <dbReference type="SAM" id="Phobius"/>
    </source>
</evidence>
<accession>A0A5A4PWS2</accession>
<keyword evidence="5" id="KW-0777">Teichoic acid biosynthesis</keyword>
<protein>
    <submittedName>
        <fullName evidence="8">CDP-Glycerol:Poly(Glycerophosphate) glycerophosphotransferase</fullName>
    </submittedName>
</protein>
<dbReference type="AlphaFoldDB" id="A0A5A4PWS2"/>
<dbReference type="Gene3D" id="3.40.50.12580">
    <property type="match status" value="1"/>
</dbReference>
<keyword evidence="6 7" id="KW-0472">Membrane</keyword>
<dbReference type="PANTHER" id="PTHR37316">
    <property type="entry name" value="TEICHOIC ACID GLYCEROL-PHOSPHATE PRIMASE"/>
    <property type="match status" value="1"/>
</dbReference>
<dbReference type="InterPro" id="IPR043148">
    <property type="entry name" value="TagF_C"/>
</dbReference>
<evidence type="ECO:0000313" key="8">
    <source>
        <dbReference type="EMBL" id="BBG56742.1"/>
    </source>
</evidence>
<proteinExistence type="inferred from homology"/>
<evidence type="ECO:0000256" key="2">
    <source>
        <dbReference type="ARBA" id="ARBA00010488"/>
    </source>
</evidence>
<reference evidence="8" key="1">
    <citation type="journal article" date="2019" name="J. Vet. Diagn. Invest.">
        <title>Disassociation of Spa type and serovar of an Erysipelothrix rhusiopathiae serovar 6 strain isolated from a diseased pig.</title>
        <authorList>
            <person name="Shimoji Y."/>
            <person name="Bito M."/>
            <person name="Shiraiwa K."/>
            <person name="Ogawa Y."/>
            <person name="Nishikawa S."/>
            <person name="Eguchi M."/>
        </authorList>
    </citation>
    <scope>NUCLEOTIDE SEQUENCE</scope>
    <source>
        <strain evidence="9">Ireland</strain>
        <strain evidence="8">Tuzok</strain>
    </source>
</reference>
<feature type="transmembrane region" description="Helical" evidence="7">
    <location>
        <begin position="92"/>
        <end position="114"/>
    </location>
</feature>
<dbReference type="GO" id="GO:0005886">
    <property type="term" value="C:plasma membrane"/>
    <property type="evidence" value="ECO:0007669"/>
    <property type="project" value="UniProtKB-SubCell"/>
</dbReference>
<comment type="similarity">
    <text evidence="2">Belongs to the CDP-glycerol glycerophosphotransferase family.</text>
</comment>
<dbReference type="InterPro" id="IPR043149">
    <property type="entry name" value="TagF_N"/>
</dbReference>
<dbReference type="Pfam" id="PF04464">
    <property type="entry name" value="Glyphos_transf"/>
    <property type="match status" value="1"/>
</dbReference>
<dbReference type="SUPFAM" id="SSF53756">
    <property type="entry name" value="UDP-Glycosyltransferase/glycogen phosphorylase"/>
    <property type="match status" value="1"/>
</dbReference>
<dbReference type="EMBL" id="LC425604">
    <property type="protein sequence ID" value="BBG56751.1"/>
    <property type="molecule type" value="Genomic_DNA"/>
</dbReference>
<dbReference type="GO" id="GO:0019350">
    <property type="term" value="P:teichoic acid biosynthetic process"/>
    <property type="evidence" value="ECO:0007669"/>
    <property type="project" value="UniProtKB-KW"/>
</dbReference>
<evidence type="ECO:0000313" key="9">
    <source>
        <dbReference type="EMBL" id="BBG56751.1"/>
    </source>
</evidence>
<dbReference type="GO" id="GO:0047355">
    <property type="term" value="F:CDP-glycerol glycerophosphotransferase activity"/>
    <property type="evidence" value="ECO:0007669"/>
    <property type="project" value="InterPro"/>
</dbReference>
<dbReference type="EMBL" id="LC425603">
    <property type="protein sequence ID" value="BBG56742.1"/>
    <property type="molecule type" value="Genomic_DNA"/>
</dbReference>
<comment type="subcellular location">
    <subcellularLocation>
        <location evidence="1">Cell membrane</location>
        <topology evidence="1">Peripheral membrane protein</topology>
    </subcellularLocation>
</comment>
<evidence type="ECO:0000256" key="3">
    <source>
        <dbReference type="ARBA" id="ARBA00022475"/>
    </source>
</evidence>
<keyword evidence="7" id="KW-0812">Transmembrane</keyword>
<keyword evidence="3" id="KW-1003">Cell membrane</keyword>
<keyword evidence="4 8" id="KW-0808">Transferase</keyword>
<evidence type="ECO:0000256" key="4">
    <source>
        <dbReference type="ARBA" id="ARBA00022679"/>
    </source>
</evidence>
<keyword evidence="7" id="KW-1133">Transmembrane helix</keyword>
<evidence type="ECO:0000256" key="6">
    <source>
        <dbReference type="ARBA" id="ARBA00023136"/>
    </source>
</evidence>
<evidence type="ECO:0000256" key="5">
    <source>
        <dbReference type="ARBA" id="ARBA00022944"/>
    </source>
</evidence>
<name>A0A5A4PWS2_ERYRH</name>
<dbReference type="Gene3D" id="3.40.50.11820">
    <property type="match status" value="1"/>
</dbReference>
<dbReference type="InterPro" id="IPR051612">
    <property type="entry name" value="Teichoic_Acid_Biosynth"/>
</dbReference>
<dbReference type="InterPro" id="IPR007554">
    <property type="entry name" value="Glycerophosphate_synth"/>
</dbReference>
<evidence type="ECO:0000256" key="1">
    <source>
        <dbReference type="ARBA" id="ARBA00004202"/>
    </source>
</evidence>
<dbReference type="PANTHER" id="PTHR37316:SF3">
    <property type="entry name" value="TEICHOIC ACID GLYCEROL-PHOSPHATE TRANSFERASE"/>
    <property type="match status" value="1"/>
</dbReference>